<keyword evidence="4" id="KW-1185">Reference proteome</keyword>
<name>A0A9P9G7U5_FUSSL</name>
<keyword evidence="2" id="KW-0472">Membrane</keyword>
<proteinExistence type="predicted"/>
<keyword evidence="2" id="KW-1133">Transmembrane helix</keyword>
<feature type="region of interest" description="Disordered" evidence="1">
    <location>
        <begin position="253"/>
        <end position="272"/>
    </location>
</feature>
<evidence type="ECO:0000256" key="1">
    <source>
        <dbReference type="SAM" id="MobiDB-lite"/>
    </source>
</evidence>
<dbReference type="Proteomes" id="UP000736672">
    <property type="component" value="Unassembled WGS sequence"/>
</dbReference>
<protein>
    <submittedName>
        <fullName evidence="3">Uncharacterized protein</fullName>
    </submittedName>
</protein>
<feature type="transmembrane region" description="Helical" evidence="2">
    <location>
        <begin position="79"/>
        <end position="102"/>
    </location>
</feature>
<dbReference type="OrthoDB" id="4830956at2759"/>
<keyword evidence="2" id="KW-0812">Transmembrane</keyword>
<feature type="non-terminal residue" evidence="3">
    <location>
        <position position="1"/>
    </location>
</feature>
<dbReference type="EMBL" id="JAGTJS010000025">
    <property type="protein sequence ID" value="KAH7234513.1"/>
    <property type="molecule type" value="Genomic_DNA"/>
</dbReference>
<accession>A0A9P9G7U5</accession>
<comment type="caution">
    <text evidence="3">The sequence shown here is derived from an EMBL/GenBank/DDBJ whole genome shotgun (WGS) entry which is preliminary data.</text>
</comment>
<feature type="non-terminal residue" evidence="3">
    <location>
        <position position="307"/>
    </location>
</feature>
<evidence type="ECO:0000256" key="2">
    <source>
        <dbReference type="SAM" id="Phobius"/>
    </source>
</evidence>
<feature type="compositionally biased region" description="Polar residues" evidence="1">
    <location>
        <begin position="263"/>
        <end position="272"/>
    </location>
</feature>
<evidence type="ECO:0000313" key="3">
    <source>
        <dbReference type="EMBL" id="KAH7234513.1"/>
    </source>
</evidence>
<gene>
    <name evidence="3" type="ORF">B0J15DRAFT_381183</name>
</gene>
<sequence length="307" mass="34141">SQNFPANLPPVFREIWEGVGYSHPALKLALLAFAAVNNADYPRELNYPKDAVELYSCALKAMAECMRNHLSNASVTDGVVLLAILTLLSMLEMSFGSFLGGITHCKQAHSMMETCIQQLGSLEISCRMIRAWVPIKCWYSLQCAPWEDMSHPLPMRVRNALWDILSSSADSSAKLLALFCTARKLSMQLIFCRLVGTDVSSKTYCSWSRQLQLTENQAPKQEAFAAMSEQDAIVGLAIVRARLDQWHDHQEVSDMPTVKAKSAPQQPQVSLPRSIQSGPLVFQSPRSASNYLRYLAAQALASTERLE</sequence>
<dbReference type="AlphaFoldDB" id="A0A9P9G7U5"/>
<organism evidence="3 4">
    <name type="scientific">Fusarium solani</name>
    <name type="common">Filamentous fungus</name>
    <dbReference type="NCBI Taxonomy" id="169388"/>
    <lineage>
        <taxon>Eukaryota</taxon>
        <taxon>Fungi</taxon>
        <taxon>Dikarya</taxon>
        <taxon>Ascomycota</taxon>
        <taxon>Pezizomycotina</taxon>
        <taxon>Sordariomycetes</taxon>
        <taxon>Hypocreomycetidae</taxon>
        <taxon>Hypocreales</taxon>
        <taxon>Nectriaceae</taxon>
        <taxon>Fusarium</taxon>
        <taxon>Fusarium solani species complex</taxon>
    </lineage>
</organism>
<evidence type="ECO:0000313" key="4">
    <source>
        <dbReference type="Proteomes" id="UP000736672"/>
    </source>
</evidence>
<reference evidence="3" key="1">
    <citation type="journal article" date="2021" name="Nat. Commun.">
        <title>Genetic determinants of endophytism in the Arabidopsis root mycobiome.</title>
        <authorList>
            <person name="Mesny F."/>
            <person name="Miyauchi S."/>
            <person name="Thiergart T."/>
            <person name="Pickel B."/>
            <person name="Atanasova L."/>
            <person name="Karlsson M."/>
            <person name="Huettel B."/>
            <person name="Barry K.W."/>
            <person name="Haridas S."/>
            <person name="Chen C."/>
            <person name="Bauer D."/>
            <person name="Andreopoulos W."/>
            <person name="Pangilinan J."/>
            <person name="LaButti K."/>
            <person name="Riley R."/>
            <person name="Lipzen A."/>
            <person name="Clum A."/>
            <person name="Drula E."/>
            <person name="Henrissat B."/>
            <person name="Kohler A."/>
            <person name="Grigoriev I.V."/>
            <person name="Martin F.M."/>
            <person name="Hacquard S."/>
        </authorList>
    </citation>
    <scope>NUCLEOTIDE SEQUENCE</scope>
    <source>
        <strain evidence="3">FSSC 5 MPI-SDFR-AT-0091</strain>
    </source>
</reference>